<protein>
    <submittedName>
        <fullName evidence="1">Uncharacterized protein</fullName>
    </submittedName>
</protein>
<dbReference type="Proteomes" id="UP001139179">
    <property type="component" value="Unassembled WGS sequence"/>
</dbReference>
<name>A0A9X2DLU4_9BACI</name>
<reference evidence="1" key="1">
    <citation type="submission" date="2022-05" db="EMBL/GenBank/DDBJ databases">
        <title>Comparative Genomics of Spacecraft Associated Microbes.</title>
        <authorList>
            <person name="Tran M.T."/>
            <person name="Wright A."/>
            <person name="Seuylemezian A."/>
            <person name="Eisen J."/>
            <person name="Coil D."/>
        </authorList>
    </citation>
    <scope>NUCLEOTIDE SEQUENCE</scope>
    <source>
        <strain evidence="1">214.1.1</strain>
    </source>
</reference>
<accession>A0A9X2DLU4</accession>
<comment type="caution">
    <text evidence="1">The sequence shown here is derived from an EMBL/GenBank/DDBJ whole genome shotgun (WGS) entry which is preliminary data.</text>
</comment>
<dbReference type="RefSeq" id="WP_251221390.1">
    <property type="nucleotide sequence ID" value="NZ_JAMBOL010000001.1"/>
</dbReference>
<dbReference type="EMBL" id="JAMBOL010000001">
    <property type="protein sequence ID" value="MCM3712510.1"/>
    <property type="molecule type" value="Genomic_DNA"/>
</dbReference>
<organism evidence="1 2">
    <name type="scientific">Halalkalibacter oceani</name>
    <dbReference type="NCBI Taxonomy" id="1653776"/>
    <lineage>
        <taxon>Bacteria</taxon>
        <taxon>Bacillati</taxon>
        <taxon>Bacillota</taxon>
        <taxon>Bacilli</taxon>
        <taxon>Bacillales</taxon>
        <taxon>Bacillaceae</taxon>
        <taxon>Halalkalibacter</taxon>
    </lineage>
</organism>
<dbReference type="AlphaFoldDB" id="A0A9X2DLU4"/>
<evidence type="ECO:0000313" key="2">
    <source>
        <dbReference type="Proteomes" id="UP001139179"/>
    </source>
</evidence>
<keyword evidence="2" id="KW-1185">Reference proteome</keyword>
<sequence length="180" mass="20988">MKKRYWLLICVVLTTIIIFQFTQKQSQEGNLRFVETIAFTNNIDQSAFLLENMSNALLMYENNFNEGETMLLQQLVQNNLVQLDFNISTIRTFEATFHDTHHLADVLFDSEVNPGIINTLLNNPEQEFTENLALIFSDTKVELNKINPYRSKSFSASTYEDLSNIFHLMHEKILDLIEKE</sequence>
<gene>
    <name evidence="1" type="ORF">M3202_00310</name>
</gene>
<proteinExistence type="predicted"/>
<evidence type="ECO:0000313" key="1">
    <source>
        <dbReference type="EMBL" id="MCM3712510.1"/>
    </source>
</evidence>